<evidence type="ECO:0000256" key="3">
    <source>
        <dbReference type="ARBA" id="ARBA00022679"/>
    </source>
</evidence>
<keyword evidence="4" id="KW-0443">Lipid metabolism</keyword>
<comment type="pathway">
    <text evidence="1">Lipid metabolism.</text>
</comment>
<dbReference type="PANTHER" id="PTHR10434:SF64">
    <property type="entry name" value="1-ACYL-SN-GLYCEROL-3-PHOSPHATE ACYLTRANSFERASE-RELATED"/>
    <property type="match status" value="1"/>
</dbReference>
<dbReference type="CDD" id="cd07989">
    <property type="entry name" value="LPLAT_AGPAT-like"/>
    <property type="match status" value="1"/>
</dbReference>
<sequence length="224" mass="25557">MIPGLVVYAIFKPFVKEPRNIAQSGAALSYKLFYLLAPNIVLKPDLLDDVPTSAIYISTHQSILDFPALTTFIKRYLIFANVNLSKFPIVAKISHMAGVRYIKGRPLNEIADIYKELEIHLDNGNNVIYFPEGTRHEGDKLLPFKRGAFRLAKKKNKPIVPIVIEGASKLLPRKSFCFRTSKSTNVYMKMLPPLYPKDFKNEVEMMQHAQKIMQEEKDRLCALS</sequence>
<evidence type="ECO:0000259" key="6">
    <source>
        <dbReference type="SMART" id="SM00563"/>
    </source>
</evidence>
<feature type="domain" description="Phospholipid/glycerol acyltransferase" evidence="6">
    <location>
        <begin position="54"/>
        <end position="167"/>
    </location>
</feature>
<keyword evidence="2" id="KW-0444">Lipid biosynthesis</keyword>
<evidence type="ECO:0000313" key="7">
    <source>
        <dbReference type="EMBL" id="SFV61539.1"/>
    </source>
</evidence>
<accession>A0A1W1C707</accession>
<protein>
    <submittedName>
        <fullName evidence="7">1-acyl-sn-glycerol-3-phosphate acyltransferase</fullName>
        <ecNumber evidence="7">2.3.1.51</ecNumber>
    </submittedName>
</protein>
<dbReference type="PANTHER" id="PTHR10434">
    <property type="entry name" value="1-ACYL-SN-GLYCEROL-3-PHOSPHATE ACYLTRANSFERASE"/>
    <property type="match status" value="1"/>
</dbReference>
<dbReference type="SUPFAM" id="SSF69593">
    <property type="entry name" value="Glycerol-3-phosphate (1)-acyltransferase"/>
    <property type="match status" value="1"/>
</dbReference>
<dbReference type="Pfam" id="PF01553">
    <property type="entry name" value="Acyltransferase"/>
    <property type="match status" value="1"/>
</dbReference>
<evidence type="ECO:0000256" key="2">
    <source>
        <dbReference type="ARBA" id="ARBA00022516"/>
    </source>
</evidence>
<evidence type="ECO:0000256" key="1">
    <source>
        <dbReference type="ARBA" id="ARBA00005189"/>
    </source>
</evidence>
<dbReference type="GO" id="GO:0006654">
    <property type="term" value="P:phosphatidic acid biosynthetic process"/>
    <property type="evidence" value="ECO:0007669"/>
    <property type="project" value="TreeGrafter"/>
</dbReference>
<dbReference type="SMART" id="SM00563">
    <property type="entry name" value="PlsC"/>
    <property type="match status" value="1"/>
</dbReference>
<name>A0A1W1C707_9ZZZZ</name>
<evidence type="ECO:0000256" key="5">
    <source>
        <dbReference type="ARBA" id="ARBA00023315"/>
    </source>
</evidence>
<dbReference type="EC" id="2.3.1.51" evidence="7"/>
<dbReference type="InterPro" id="IPR002123">
    <property type="entry name" value="Plipid/glycerol_acylTrfase"/>
</dbReference>
<keyword evidence="3 7" id="KW-0808">Transferase</keyword>
<dbReference type="GO" id="GO:0003841">
    <property type="term" value="F:1-acylglycerol-3-phosphate O-acyltransferase activity"/>
    <property type="evidence" value="ECO:0007669"/>
    <property type="project" value="UniProtKB-EC"/>
</dbReference>
<keyword evidence="5 7" id="KW-0012">Acyltransferase</keyword>
<evidence type="ECO:0000256" key="4">
    <source>
        <dbReference type="ARBA" id="ARBA00023098"/>
    </source>
</evidence>
<proteinExistence type="predicted"/>
<organism evidence="7">
    <name type="scientific">hydrothermal vent metagenome</name>
    <dbReference type="NCBI Taxonomy" id="652676"/>
    <lineage>
        <taxon>unclassified sequences</taxon>
        <taxon>metagenomes</taxon>
        <taxon>ecological metagenomes</taxon>
    </lineage>
</organism>
<gene>
    <name evidence="7" type="ORF">MNB_SM-6-1417</name>
</gene>
<reference evidence="7" key="1">
    <citation type="submission" date="2016-10" db="EMBL/GenBank/DDBJ databases">
        <authorList>
            <person name="de Groot N.N."/>
        </authorList>
    </citation>
    <scope>NUCLEOTIDE SEQUENCE</scope>
</reference>
<dbReference type="EMBL" id="FPHK01000053">
    <property type="protein sequence ID" value="SFV61539.1"/>
    <property type="molecule type" value="Genomic_DNA"/>
</dbReference>
<dbReference type="AlphaFoldDB" id="A0A1W1C707"/>